<evidence type="ECO:0000313" key="2">
    <source>
        <dbReference type="Proteomes" id="UP000815325"/>
    </source>
</evidence>
<comment type="caution">
    <text evidence="1">The sequence shown here is derived from an EMBL/GenBank/DDBJ whole genome shotgun (WGS) entry which is preliminary data.</text>
</comment>
<proteinExistence type="predicted"/>
<gene>
    <name evidence="1" type="ORF">DUNSADRAFT_13149</name>
</gene>
<evidence type="ECO:0000313" key="1">
    <source>
        <dbReference type="EMBL" id="KAF5831414.1"/>
    </source>
</evidence>
<name>A0ABQ7G9Y4_DUNSA</name>
<keyword evidence="2" id="KW-1185">Reference proteome</keyword>
<organism evidence="1 2">
    <name type="scientific">Dunaliella salina</name>
    <name type="common">Green alga</name>
    <name type="synonym">Protococcus salinus</name>
    <dbReference type="NCBI Taxonomy" id="3046"/>
    <lineage>
        <taxon>Eukaryota</taxon>
        <taxon>Viridiplantae</taxon>
        <taxon>Chlorophyta</taxon>
        <taxon>core chlorophytes</taxon>
        <taxon>Chlorophyceae</taxon>
        <taxon>CS clade</taxon>
        <taxon>Chlamydomonadales</taxon>
        <taxon>Dunaliellaceae</taxon>
        <taxon>Dunaliella</taxon>
    </lineage>
</organism>
<dbReference type="Proteomes" id="UP000815325">
    <property type="component" value="Unassembled WGS sequence"/>
</dbReference>
<protein>
    <submittedName>
        <fullName evidence="1">Uncharacterized protein</fullName>
    </submittedName>
</protein>
<sequence>MQKRGILRPHLVSIQILIRPYLEVANNKVTRATATVDSLMFQSIVSPGKAVKMIEQIVIPAMLRFYPRGSSQMRWWHKVFEQLYEYFGKDALDALMCVSARAEVVRHPEPKPSTKLQAARMQAQKAQQQRQQQQLTAEERTIEGLESWVAGSKLRVVLTGGSSYDHGPAGGSSVAAQAQATPNLLGQVAPIYVVNDVNLLTLMDTRMQYEAHVNHYCEMLWCDA</sequence>
<reference evidence="1" key="1">
    <citation type="submission" date="2017-08" db="EMBL/GenBank/DDBJ databases">
        <authorList>
            <person name="Polle J.E."/>
            <person name="Barry K."/>
            <person name="Cushman J."/>
            <person name="Schmutz J."/>
            <person name="Tran D."/>
            <person name="Hathwaick L.T."/>
            <person name="Yim W.C."/>
            <person name="Jenkins J."/>
            <person name="Mckie-Krisberg Z.M."/>
            <person name="Prochnik S."/>
            <person name="Lindquist E."/>
            <person name="Dockter R.B."/>
            <person name="Adam C."/>
            <person name="Molina H."/>
            <person name="Bunkerborg J."/>
            <person name="Jin E."/>
            <person name="Buchheim M."/>
            <person name="Magnuson J."/>
        </authorList>
    </citation>
    <scope>NUCLEOTIDE SEQUENCE</scope>
    <source>
        <strain evidence="1">CCAP 19/18</strain>
    </source>
</reference>
<dbReference type="EMBL" id="MU069950">
    <property type="protein sequence ID" value="KAF5831414.1"/>
    <property type="molecule type" value="Genomic_DNA"/>
</dbReference>
<accession>A0ABQ7G9Y4</accession>